<evidence type="ECO:0000256" key="1">
    <source>
        <dbReference type="SAM" id="MobiDB-lite"/>
    </source>
</evidence>
<accession>A0A645CR70</accession>
<feature type="compositionally biased region" description="Polar residues" evidence="1">
    <location>
        <begin position="38"/>
        <end position="62"/>
    </location>
</feature>
<proteinExistence type="predicted"/>
<organism evidence="2">
    <name type="scientific">bioreactor metagenome</name>
    <dbReference type="NCBI Taxonomy" id="1076179"/>
    <lineage>
        <taxon>unclassified sequences</taxon>
        <taxon>metagenomes</taxon>
        <taxon>ecological metagenomes</taxon>
    </lineage>
</organism>
<dbReference type="EMBL" id="VSSQ01029185">
    <property type="protein sequence ID" value="MPM79212.1"/>
    <property type="molecule type" value="Genomic_DNA"/>
</dbReference>
<feature type="region of interest" description="Disordered" evidence="1">
    <location>
        <begin position="1"/>
        <end position="125"/>
    </location>
</feature>
<gene>
    <name evidence="2" type="ORF">SDC9_126245</name>
</gene>
<protein>
    <submittedName>
        <fullName evidence="2">Uncharacterized protein</fullName>
    </submittedName>
</protein>
<reference evidence="2" key="1">
    <citation type="submission" date="2019-08" db="EMBL/GenBank/DDBJ databases">
        <authorList>
            <person name="Kucharzyk K."/>
            <person name="Murdoch R.W."/>
            <person name="Higgins S."/>
            <person name="Loffler F."/>
        </authorList>
    </citation>
    <scope>NUCLEOTIDE SEQUENCE</scope>
</reference>
<evidence type="ECO:0000313" key="2">
    <source>
        <dbReference type="EMBL" id="MPM79212.1"/>
    </source>
</evidence>
<sequence length="125" mass="13470">MPCKRSVGSHGHGHGVGGHGGGRGKENHESAQRPVPKAQSNAQRQENQGNQHHSGKHCQNQRAAVGKSLAQVQTDAQRDKGNGGGNARHIADHGIKQVRNPNIQGQQRQREKCCDNHGVFENGEK</sequence>
<dbReference type="AlphaFoldDB" id="A0A645CR70"/>
<name>A0A645CR70_9ZZZZ</name>
<comment type="caution">
    <text evidence="2">The sequence shown here is derived from an EMBL/GenBank/DDBJ whole genome shotgun (WGS) entry which is preliminary data.</text>
</comment>